<accession>A0A849BJU2</accession>
<comment type="caution">
    <text evidence="1">The sequence shown here is derived from an EMBL/GenBank/DDBJ whole genome shotgun (WGS) entry which is preliminary data.</text>
</comment>
<keyword evidence="2" id="KW-1185">Reference proteome</keyword>
<evidence type="ECO:0000313" key="1">
    <source>
        <dbReference type="EMBL" id="NNH21513.1"/>
    </source>
</evidence>
<proteinExistence type="predicted"/>
<protein>
    <submittedName>
        <fullName evidence="1">Uncharacterized protein</fullName>
    </submittedName>
</protein>
<organism evidence="1 2">
    <name type="scientific">Pseudokineococcus marinus</name>
    <dbReference type="NCBI Taxonomy" id="351215"/>
    <lineage>
        <taxon>Bacteria</taxon>
        <taxon>Bacillati</taxon>
        <taxon>Actinomycetota</taxon>
        <taxon>Actinomycetes</taxon>
        <taxon>Kineosporiales</taxon>
        <taxon>Kineosporiaceae</taxon>
        <taxon>Pseudokineococcus</taxon>
    </lineage>
</organism>
<sequence length="139" mass="13564">MPVQHLLRLRLLVVLLAVVCGLVALMGTSVSTAAAQSAVGVPVVAASPAVVVGQDGSPAQSGDGAQVFCEDGHVALSPVTHVGALTFTGVGLWADLPMRAALLMAAATGPRGPPQATVGVAAVGAASGPDTRAPPVSSR</sequence>
<dbReference type="EMBL" id="JABEMA010000001">
    <property type="protein sequence ID" value="NNH21513.1"/>
    <property type="molecule type" value="Genomic_DNA"/>
</dbReference>
<reference evidence="1 2" key="1">
    <citation type="submission" date="2020-05" db="EMBL/GenBank/DDBJ databases">
        <title>MicrobeNet Type strains.</title>
        <authorList>
            <person name="Nicholson A.C."/>
        </authorList>
    </citation>
    <scope>NUCLEOTIDE SEQUENCE [LARGE SCALE GENOMIC DNA]</scope>
    <source>
        <strain evidence="1 2">JCM 14547</strain>
    </source>
</reference>
<gene>
    <name evidence="1" type="ORF">HLB09_00125</name>
</gene>
<name>A0A849BJU2_9ACTN</name>
<dbReference type="AlphaFoldDB" id="A0A849BJU2"/>
<dbReference type="RefSeq" id="WP_171201382.1">
    <property type="nucleotide sequence ID" value="NZ_BAAANP010000012.1"/>
</dbReference>
<evidence type="ECO:0000313" key="2">
    <source>
        <dbReference type="Proteomes" id="UP000555552"/>
    </source>
</evidence>
<dbReference type="Proteomes" id="UP000555552">
    <property type="component" value="Unassembled WGS sequence"/>
</dbReference>